<dbReference type="GO" id="GO:0005886">
    <property type="term" value="C:plasma membrane"/>
    <property type="evidence" value="ECO:0007669"/>
    <property type="project" value="UniProtKB-SubCell"/>
</dbReference>
<feature type="non-terminal residue" evidence="7">
    <location>
        <position position="1"/>
    </location>
</feature>
<dbReference type="AlphaFoldDB" id="A0A382ICC5"/>
<feature type="transmembrane region" description="Helical" evidence="6">
    <location>
        <begin position="43"/>
        <end position="60"/>
    </location>
</feature>
<evidence type="ECO:0000256" key="3">
    <source>
        <dbReference type="ARBA" id="ARBA00022692"/>
    </source>
</evidence>
<keyword evidence="5 6" id="KW-0472">Membrane</keyword>
<sequence>VAAFLLAGVPYVGGEYIIGLTLTLLMWIALTQSWVILSAMTGYISLGHAVFFGVGAYVMVLCFNTLPFLIAVILAGLVGFSLAFLVGYPCLRVRGPYFVILTFGLAELVKFIVVNVEAGLGKFGRLLLGAPGLETLYYLILALAAISIVITYY</sequence>
<evidence type="ECO:0000256" key="5">
    <source>
        <dbReference type="ARBA" id="ARBA00023136"/>
    </source>
</evidence>
<keyword evidence="2" id="KW-1003">Cell membrane</keyword>
<evidence type="ECO:0000256" key="1">
    <source>
        <dbReference type="ARBA" id="ARBA00004651"/>
    </source>
</evidence>
<evidence type="ECO:0000256" key="4">
    <source>
        <dbReference type="ARBA" id="ARBA00022989"/>
    </source>
</evidence>
<keyword evidence="4 6" id="KW-1133">Transmembrane helix</keyword>
<evidence type="ECO:0008006" key="8">
    <source>
        <dbReference type="Google" id="ProtNLM"/>
    </source>
</evidence>
<dbReference type="InterPro" id="IPR043428">
    <property type="entry name" value="LivM-like"/>
</dbReference>
<feature type="non-terminal residue" evidence="7">
    <location>
        <position position="153"/>
    </location>
</feature>
<dbReference type="GO" id="GO:0015658">
    <property type="term" value="F:branched-chain amino acid transmembrane transporter activity"/>
    <property type="evidence" value="ECO:0007669"/>
    <property type="project" value="InterPro"/>
</dbReference>
<protein>
    <recommendedName>
        <fullName evidence="8">Branched-chain amino acid ABC transporter permease</fullName>
    </recommendedName>
</protein>
<accession>A0A382ICC5</accession>
<feature type="transmembrane region" description="Helical" evidence="6">
    <location>
        <begin position="66"/>
        <end position="85"/>
    </location>
</feature>
<name>A0A382ICC5_9ZZZZ</name>
<feature type="transmembrane region" description="Helical" evidence="6">
    <location>
        <begin position="97"/>
        <end position="116"/>
    </location>
</feature>
<dbReference type="InterPro" id="IPR001851">
    <property type="entry name" value="ABC_transp_permease"/>
</dbReference>
<dbReference type="PANTHER" id="PTHR30482:SF10">
    <property type="entry name" value="HIGH-AFFINITY BRANCHED-CHAIN AMINO ACID TRANSPORT PROTEIN BRAE"/>
    <property type="match status" value="1"/>
</dbReference>
<evidence type="ECO:0000313" key="7">
    <source>
        <dbReference type="EMBL" id="SVB97354.1"/>
    </source>
</evidence>
<keyword evidence="3 6" id="KW-0812">Transmembrane</keyword>
<evidence type="ECO:0000256" key="6">
    <source>
        <dbReference type="SAM" id="Phobius"/>
    </source>
</evidence>
<feature type="transmembrane region" description="Helical" evidence="6">
    <location>
        <begin position="16"/>
        <end position="36"/>
    </location>
</feature>
<gene>
    <name evidence="7" type="ORF">METZ01_LOCUS250208</name>
</gene>
<dbReference type="Pfam" id="PF02653">
    <property type="entry name" value="BPD_transp_2"/>
    <property type="match status" value="1"/>
</dbReference>
<evidence type="ECO:0000256" key="2">
    <source>
        <dbReference type="ARBA" id="ARBA00022475"/>
    </source>
</evidence>
<dbReference type="EMBL" id="UINC01066539">
    <property type="protein sequence ID" value="SVB97354.1"/>
    <property type="molecule type" value="Genomic_DNA"/>
</dbReference>
<dbReference type="PANTHER" id="PTHR30482">
    <property type="entry name" value="HIGH-AFFINITY BRANCHED-CHAIN AMINO ACID TRANSPORT SYSTEM PERMEASE"/>
    <property type="match status" value="1"/>
</dbReference>
<feature type="transmembrane region" description="Helical" evidence="6">
    <location>
        <begin position="136"/>
        <end position="152"/>
    </location>
</feature>
<organism evidence="7">
    <name type="scientific">marine metagenome</name>
    <dbReference type="NCBI Taxonomy" id="408172"/>
    <lineage>
        <taxon>unclassified sequences</taxon>
        <taxon>metagenomes</taxon>
        <taxon>ecological metagenomes</taxon>
    </lineage>
</organism>
<reference evidence="7" key="1">
    <citation type="submission" date="2018-05" db="EMBL/GenBank/DDBJ databases">
        <authorList>
            <person name="Lanie J.A."/>
            <person name="Ng W.-L."/>
            <person name="Kazmierczak K.M."/>
            <person name="Andrzejewski T.M."/>
            <person name="Davidsen T.M."/>
            <person name="Wayne K.J."/>
            <person name="Tettelin H."/>
            <person name="Glass J.I."/>
            <person name="Rusch D."/>
            <person name="Podicherti R."/>
            <person name="Tsui H.-C.T."/>
            <person name="Winkler M.E."/>
        </authorList>
    </citation>
    <scope>NUCLEOTIDE SEQUENCE</scope>
</reference>
<comment type="subcellular location">
    <subcellularLocation>
        <location evidence="1">Cell membrane</location>
        <topology evidence="1">Multi-pass membrane protein</topology>
    </subcellularLocation>
</comment>
<proteinExistence type="predicted"/>